<dbReference type="AlphaFoldDB" id="A0A553PQD3"/>
<dbReference type="Pfam" id="PF03564">
    <property type="entry name" value="DUF1759"/>
    <property type="match status" value="1"/>
</dbReference>
<keyword evidence="3" id="KW-1185">Reference proteome</keyword>
<comment type="caution">
    <text evidence="2">The sequence shown here is derived from an EMBL/GenBank/DDBJ whole genome shotgun (WGS) entry which is preliminary data.</text>
</comment>
<evidence type="ECO:0000313" key="2">
    <source>
        <dbReference type="EMBL" id="TRY79894.1"/>
    </source>
</evidence>
<accession>A0A553PQD3</accession>
<gene>
    <name evidence="2" type="ORF">TCAL_10040</name>
</gene>
<proteinExistence type="predicted"/>
<dbReference type="PANTHER" id="PTHR47331">
    <property type="entry name" value="PHD-TYPE DOMAIN-CONTAINING PROTEIN"/>
    <property type="match status" value="1"/>
</dbReference>
<dbReference type="Proteomes" id="UP000318571">
    <property type="component" value="Chromosome 6"/>
</dbReference>
<sequence length="570" mass="65206">MLEDNTYDFNTVNEGLNDLERSFQALQTKRDWCEELLSGDEIDKCDDYLLPIMRDVAKAKRDFRIKFPISDDNGQLLASSSEHSSSGQGNHLDFVAHLTFDIFKEVEVFDGSDISQFSAFLSNWELAEQKMESIGKSKIQMFSALKRVLEGEARSFIVQLPPHEDSLVAALDILKRIYNKPSLQVRQIVTQLFTLPQLVSNASSIKTFLALARGCNQRLTSLDITKEEFDNPKTPSLENLFRFLENQLEQIEQISSPLPNSQNKSAPTKKDPVLPNSFTTSLSTNNTIPRFPFQTLFERFSSWGSIVSTMSYVQRFIKSSRGQQMPKTSLISPDEFRTSEVIWFQIAQRSVYLEEINALQFGKNVSSSSPIKSLLPTLQNNTLTMTSRLDYANLPYRSTHPIILPKHPITRKYVLHIHVSNFHASARLTMSLVRQHHWLVGTRRELRKILHTCPSTRCLKPTKIQPVMAPLPPERSEEPSAFEHVSLDFFDETRRDPKMRTIEWHFSTELAPWTNALSERLIREVKRALRPTLGRQTLSFRALENILAECEGILNARPLGFVSDQATEDI</sequence>
<reference evidence="2 3" key="1">
    <citation type="journal article" date="2018" name="Nat. Ecol. Evol.">
        <title>Genomic signatures of mitonuclear coevolution across populations of Tigriopus californicus.</title>
        <authorList>
            <person name="Barreto F.S."/>
            <person name="Watson E.T."/>
            <person name="Lima T.G."/>
            <person name="Willett C.S."/>
            <person name="Edmands S."/>
            <person name="Li W."/>
            <person name="Burton R.S."/>
        </authorList>
    </citation>
    <scope>NUCLEOTIDE SEQUENCE [LARGE SCALE GENOMIC DNA]</scope>
    <source>
        <strain evidence="2 3">San Diego</strain>
    </source>
</reference>
<evidence type="ECO:0000256" key="1">
    <source>
        <dbReference type="SAM" id="MobiDB-lite"/>
    </source>
</evidence>
<dbReference type="GO" id="GO:0003676">
    <property type="term" value="F:nucleic acid binding"/>
    <property type="evidence" value="ECO:0007669"/>
    <property type="project" value="InterPro"/>
</dbReference>
<dbReference type="InterPro" id="IPR005312">
    <property type="entry name" value="DUF1759"/>
</dbReference>
<dbReference type="EMBL" id="VCGU01000002">
    <property type="protein sequence ID" value="TRY79894.1"/>
    <property type="molecule type" value="Genomic_DNA"/>
</dbReference>
<dbReference type="STRING" id="6832.A0A553PQD3"/>
<evidence type="ECO:0000313" key="3">
    <source>
        <dbReference type="Proteomes" id="UP000318571"/>
    </source>
</evidence>
<feature type="non-terminal residue" evidence="2">
    <location>
        <position position="570"/>
    </location>
</feature>
<organism evidence="2 3">
    <name type="scientific">Tigriopus californicus</name>
    <name type="common">Marine copepod</name>
    <dbReference type="NCBI Taxonomy" id="6832"/>
    <lineage>
        <taxon>Eukaryota</taxon>
        <taxon>Metazoa</taxon>
        <taxon>Ecdysozoa</taxon>
        <taxon>Arthropoda</taxon>
        <taxon>Crustacea</taxon>
        <taxon>Multicrustacea</taxon>
        <taxon>Hexanauplia</taxon>
        <taxon>Copepoda</taxon>
        <taxon>Harpacticoida</taxon>
        <taxon>Harpacticidae</taxon>
        <taxon>Tigriopus</taxon>
    </lineage>
</organism>
<evidence type="ECO:0008006" key="4">
    <source>
        <dbReference type="Google" id="ProtNLM"/>
    </source>
</evidence>
<feature type="region of interest" description="Disordered" evidence="1">
    <location>
        <begin position="256"/>
        <end position="278"/>
    </location>
</feature>
<dbReference type="Gene3D" id="3.30.420.10">
    <property type="entry name" value="Ribonuclease H-like superfamily/Ribonuclease H"/>
    <property type="match status" value="1"/>
</dbReference>
<protein>
    <recommendedName>
        <fullName evidence="4">Integrase zinc-binding domain-containing protein</fullName>
    </recommendedName>
</protein>
<dbReference type="InterPro" id="IPR036397">
    <property type="entry name" value="RNaseH_sf"/>
</dbReference>
<name>A0A553PQD3_TIGCA</name>
<feature type="compositionally biased region" description="Polar residues" evidence="1">
    <location>
        <begin position="256"/>
        <end position="266"/>
    </location>
</feature>